<dbReference type="OrthoDB" id="9773828at2"/>
<proteinExistence type="predicted"/>
<gene>
    <name evidence="3" type="ORF">KP78_10530</name>
</gene>
<dbReference type="Gene3D" id="3.20.20.100">
    <property type="entry name" value="NADP-dependent oxidoreductase domain"/>
    <property type="match status" value="1"/>
</dbReference>
<comment type="caution">
    <text evidence="3">The sequence shown here is derived from an EMBL/GenBank/DDBJ whole genome shotgun (WGS) entry which is preliminary data.</text>
</comment>
<dbReference type="PATRIC" id="fig|889306.3.peg.1058"/>
<dbReference type="Proteomes" id="UP000031938">
    <property type="component" value="Unassembled WGS sequence"/>
</dbReference>
<evidence type="ECO:0000313" key="3">
    <source>
        <dbReference type="EMBL" id="KIL49585.1"/>
    </source>
</evidence>
<name>A0A0C2RHE8_9BACL</name>
<dbReference type="RefSeq" id="WP_041086814.1">
    <property type="nucleotide sequence ID" value="NZ_JXRP01000009.1"/>
</dbReference>
<reference evidence="3 4" key="1">
    <citation type="submission" date="2015-01" db="EMBL/GenBank/DDBJ databases">
        <title>Genome sequencing of Jeotgalibacillus soli.</title>
        <authorList>
            <person name="Goh K.M."/>
            <person name="Chan K.-G."/>
            <person name="Yaakop A.S."/>
            <person name="Ee R."/>
            <person name="Gan H.M."/>
            <person name="Chan C.S."/>
        </authorList>
    </citation>
    <scope>NUCLEOTIDE SEQUENCE [LARGE SCALE GENOMIC DNA]</scope>
    <source>
        <strain evidence="3 4">P9</strain>
    </source>
</reference>
<feature type="domain" description="NADP-dependent oxidoreductase" evidence="2">
    <location>
        <begin position="18"/>
        <end position="319"/>
    </location>
</feature>
<accession>A0A0C2RHE8</accession>
<keyword evidence="4" id="KW-1185">Reference proteome</keyword>
<sequence>MVNVKKRTLGQTSLKLSPLGLGCWQFSNGKGLVGGYWTAMDESVIKEIVQTSLDGGINWFDTAEVYGKGQSEKNLAHTLDQLAISPEDARIATKWWPLFRSASSITNTIEERMESLNQRPIDLYQVHQPFSISSVKKEMDNMVKLVEKKAIAHIGVSNFNAKAMTQAHTRLQEYGLHLASNQVKYSLLDRRIEKNGVVDAAKKLGISLIAYSPLEQGILSGKFHKNPSLIQQASGVRKYLGKFQEKGLAKSYPLIEKLEELAEKYEASASQVALNWLIHYHGDTIFAIPGASKSQHAKENIGAMTFKLTREELEEVSRISWEIVG</sequence>
<dbReference type="PANTHER" id="PTHR43364:SF4">
    <property type="entry name" value="NAD(P)-LINKED OXIDOREDUCTASE SUPERFAMILY PROTEIN"/>
    <property type="match status" value="1"/>
</dbReference>
<dbReference type="GO" id="GO:0016491">
    <property type="term" value="F:oxidoreductase activity"/>
    <property type="evidence" value="ECO:0007669"/>
    <property type="project" value="UniProtKB-KW"/>
</dbReference>
<evidence type="ECO:0000313" key="4">
    <source>
        <dbReference type="Proteomes" id="UP000031938"/>
    </source>
</evidence>
<dbReference type="EMBL" id="JXRP01000009">
    <property type="protein sequence ID" value="KIL49585.1"/>
    <property type="molecule type" value="Genomic_DNA"/>
</dbReference>
<protein>
    <recommendedName>
        <fullName evidence="2">NADP-dependent oxidoreductase domain-containing protein</fullName>
    </recommendedName>
</protein>
<dbReference type="InterPro" id="IPR036812">
    <property type="entry name" value="NAD(P)_OxRdtase_dom_sf"/>
</dbReference>
<dbReference type="SUPFAM" id="SSF51430">
    <property type="entry name" value="NAD(P)-linked oxidoreductase"/>
    <property type="match status" value="1"/>
</dbReference>
<dbReference type="InterPro" id="IPR023210">
    <property type="entry name" value="NADP_OxRdtase_dom"/>
</dbReference>
<dbReference type="PRINTS" id="PR00069">
    <property type="entry name" value="ALDKETRDTASE"/>
</dbReference>
<organism evidence="3 4">
    <name type="scientific">Jeotgalibacillus soli</name>
    <dbReference type="NCBI Taxonomy" id="889306"/>
    <lineage>
        <taxon>Bacteria</taxon>
        <taxon>Bacillati</taxon>
        <taxon>Bacillota</taxon>
        <taxon>Bacilli</taxon>
        <taxon>Bacillales</taxon>
        <taxon>Caryophanaceae</taxon>
        <taxon>Jeotgalibacillus</taxon>
    </lineage>
</organism>
<dbReference type="AlphaFoldDB" id="A0A0C2RHE8"/>
<evidence type="ECO:0000256" key="1">
    <source>
        <dbReference type="ARBA" id="ARBA00023002"/>
    </source>
</evidence>
<dbReference type="InterPro" id="IPR050523">
    <property type="entry name" value="AKR_Detox_Biosynth"/>
</dbReference>
<evidence type="ECO:0000259" key="2">
    <source>
        <dbReference type="Pfam" id="PF00248"/>
    </source>
</evidence>
<dbReference type="PANTHER" id="PTHR43364">
    <property type="entry name" value="NADH-SPECIFIC METHYLGLYOXAL REDUCTASE-RELATED"/>
    <property type="match status" value="1"/>
</dbReference>
<keyword evidence="1" id="KW-0560">Oxidoreductase</keyword>
<dbReference type="InterPro" id="IPR020471">
    <property type="entry name" value="AKR"/>
</dbReference>
<dbReference type="STRING" id="889306.KP78_10530"/>
<dbReference type="Pfam" id="PF00248">
    <property type="entry name" value="Aldo_ket_red"/>
    <property type="match status" value="1"/>
</dbReference>